<reference evidence="1" key="1">
    <citation type="submission" date="2022-10" db="EMBL/GenBank/DDBJ databases">
        <title>Culturing micro-colonial fungi from biological soil crusts in the Mojave desert and describing Neophaeococcomyces mojavensis, and introducing the new genera and species Taxawa tesnikishii.</title>
        <authorList>
            <person name="Kurbessoian T."/>
            <person name="Stajich J.E."/>
        </authorList>
    </citation>
    <scope>NUCLEOTIDE SEQUENCE</scope>
    <source>
        <strain evidence="1">JES_112</strain>
    </source>
</reference>
<dbReference type="EMBL" id="JAPDRQ010000237">
    <property type="protein sequence ID" value="KAJ9651743.1"/>
    <property type="molecule type" value="Genomic_DNA"/>
</dbReference>
<organism evidence="1 2">
    <name type="scientific">Neophaeococcomyces mojaviensis</name>
    <dbReference type="NCBI Taxonomy" id="3383035"/>
    <lineage>
        <taxon>Eukaryota</taxon>
        <taxon>Fungi</taxon>
        <taxon>Dikarya</taxon>
        <taxon>Ascomycota</taxon>
        <taxon>Pezizomycotina</taxon>
        <taxon>Eurotiomycetes</taxon>
        <taxon>Chaetothyriomycetidae</taxon>
        <taxon>Chaetothyriales</taxon>
        <taxon>Chaetothyriales incertae sedis</taxon>
        <taxon>Neophaeococcomyces</taxon>
    </lineage>
</organism>
<proteinExistence type="predicted"/>
<keyword evidence="2" id="KW-1185">Reference proteome</keyword>
<evidence type="ECO:0000313" key="1">
    <source>
        <dbReference type="EMBL" id="KAJ9651743.1"/>
    </source>
</evidence>
<protein>
    <submittedName>
        <fullName evidence="1">Transcription initiation factor TFIID subunit 2</fullName>
    </submittedName>
</protein>
<evidence type="ECO:0000313" key="2">
    <source>
        <dbReference type="Proteomes" id="UP001172386"/>
    </source>
</evidence>
<name>A0ACC2ZW13_9EURO</name>
<comment type="caution">
    <text evidence="1">The sequence shown here is derived from an EMBL/GenBank/DDBJ whole genome shotgun (WGS) entry which is preliminary data.</text>
</comment>
<sequence length="711" mass="80154">MEVDQPEPSPVVRTKHYQLINQKVNLEVDFDQRLKGITHLTIFPESPDIKAVVLNARQCHIEKVTINGLKPANIAYTDPCDTLTLHTNASVHQHHILQEKISKSLTSPPEPELVILLPEELKITENPQFVVQTADGVKATKLGSATGNDAETAEALADTQVSRYTRLEVMIQFSSIHTRDALHFATGAPGSGRWPHVYTRGGFTPGRASCIFPCMDSPYYRCTWEISITGPTTVGDALRQISGLSTQSEKLTEETRAYEAKEMVFVCPGDITDDVVDRSNSTKRTVSYAISQNVAAHHIGFAIGPFDKVDLATFRDADKLELLQENAAPIMAYCLPGRRLETENTCLPVTDALDHFVISYAPYPFNSFSYCFVDDHLDSPASFAGLAVCSSRMLYPDNVIDPAQEVTRTLIQAMTTQWLGVQIIPRQAEDTWVVLGSALFIAELFMKDLCGNNEYRFRMKKMADRICKLDYQRPSLWDMGALLHVDRAEYEFLALKSPIVLYILDRRIAKTIGSAKIGINIGKFMSKARNEDLKDNLLSTQDFCRMTEKALHSNIDDFVNQWVKGAGCPRFVASQKFNKKKLVIEMTIRQVQANTVNEHDLDPETFMRDVREEFHNVYAATPQHVFTGPMTIRIHEADGTPYEHIIHIKEAVTKVEVPYNTKYKRLKRSKKQRARNAAARGDNEDDNDALVYCLGDVLQDDEEIEAWKIME</sequence>
<feature type="non-terminal residue" evidence="1">
    <location>
        <position position="711"/>
    </location>
</feature>
<accession>A0ACC2ZW13</accession>
<dbReference type="Proteomes" id="UP001172386">
    <property type="component" value="Unassembled WGS sequence"/>
</dbReference>
<gene>
    <name evidence="1" type="primary">taf2</name>
    <name evidence="1" type="ORF">H2198_008976</name>
</gene>